<evidence type="ECO:0000313" key="1">
    <source>
        <dbReference type="EMBL" id="QES57834.1"/>
    </source>
</evidence>
<accession>A0A5P2DRL0</accession>
<gene>
    <name evidence="1" type="ORF">DEJ51_29770</name>
</gene>
<protein>
    <recommendedName>
        <fullName evidence="3">DUF1828 domain-containing protein</fullName>
    </recommendedName>
</protein>
<sequence>MSASPLDPRLTEDLRCWHIAPAGRPGSVALTGRSYFADGDGLTVLLRVSGDDALASDGGTMVSRLADAGVDVWGPTRAATAWTETLSAFRLSEVDGRIVGRRPLQQAATLVSDISSAMLTTDGLRWLAAPDRDSKLVRQFYAYLDDARIAYDRRPTVELPRGATVRPTARVNLPKRTVLVQAVGGSEQGLEHALSLVQRIERADYAFDQRLVLLKGNPQAWPADHLDLLADHTPVGFSDRMDAVTRFLKEGTPLERPVTSEP</sequence>
<evidence type="ECO:0000313" key="2">
    <source>
        <dbReference type="Proteomes" id="UP000324101"/>
    </source>
</evidence>
<organism evidence="1 2">
    <name type="scientific">Streptomyces venezuelae</name>
    <dbReference type="NCBI Taxonomy" id="54571"/>
    <lineage>
        <taxon>Bacteria</taxon>
        <taxon>Bacillati</taxon>
        <taxon>Actinomycetota</taxon>
        <taxon>Actinomycetes</taxon>
        <taxon>Kitasatosporales</taxon>
        <taxon>Streptomycetaceae</taxon>
        <taxon>Streptomyces</taxon>
    </lineage>
</organism>
<reference evidence="1 2" key="1">
    <citation type="submission" date="2018-05" db="EMBL/GenBank/DDBJ databases">
        <title>Streptomyces venezuelae.</title>
        <authorList>
            <person name="Kim W."/>
            <person name="Lee N."/>
            <person name="Cho B.-K."/>
        </authorList>
    </citation>
    <scope>NUCLEOTIDE SEQUENCE [LARGE SCALE GENOMIC DNA]</scope>
    <source>
        <strain evidence="1 2">ATCC 21018</strain>
    </source>
</reference>
<name>A0A5P2DRL0_STRVZ</name>
<proteinExistence type="predicted"/>
<evidence type="ECO:0008006" key="3">
    <source>
        <dbReference type="Google" id="ProtNLM"/>
    </source>
</evidence>
<dbReference type="AlphaFoldDB" id="A0A5P2DRL0"/>
<dbReference type="Proteomes" id="UP000324101">
    <property type="component" value="Chromosome"/>
</dbReference>
<dbReference type="EMBL" id="CP029189">
    <property type="protein sequence ID" value="QES57834.1"/>
    <property type="molecule type" value="Genomic_DNA"/>
</dbReference>